<proteinExistence type="predicted"/>
<keyword evidence="2" id="KW-1185">Reference proteome</keyword>
<gene>
    <name evidence="1" type="ORF">KQ910_26585</name>
</gene>
<organism evidence="1 2">
    <name type="scientific">Reyranella humidisoli</name>
    <dbReference type="NCBI Taxonomy" id="2849149"/>
    <lineage>
        <taxon>Bacteria</taxon>
        <taxon>Pseudomonadati</taxon>
        <taxon>Pseudomonadota</taxon>
        <taxon>Alphaproteobacteria</taxon>
        <taxon>Hyphomicrobiales</taxon>
        <taxon>Reyranellaceae</taxon>
        <taxon>Reyranella</taxon>
    </lineage>
</organism>
<dbReference type="EMBL" id="JAHOPB010000005">
    <property type="protein sequence ID" value="MBU8877362.1"/>
    <property type="molecule type" value="Genomic_DNA"/>
</dbReference>
<evidence type="ECO:0000313" key="1">
    <source>
        <dbReference type="EMBL" id="MBU8877362.1"/>
    </source>
</evidence>
<sequence>MNPPSPPPGPPNVADLQELIDQWATFAGDLGREAYTFDLDNWLNDVDVRELILEALPMFSREEMGDHALKLDAADQAFRAATREFKRCVWGSGTARKEKWTAQINWWYFRTPARSNDQLEDELATVR</sequence>
<name>A0ABS6IRZ5_9HYPH</name>
<protein>
    <submittedName>
        <fullName evidence="1">Uncharacterized protein</fullName>
    </submittedName>
</protein>
<reference evidence="1 2" key="1">
    <citation type="submission" date="2021-06" db="EMBL/GenBank/DDBJ databases">
        <authorList>
            <person name="Lee D.H."/>
        </authorList>
    </citation>
    <scope>NUCLEOTIDE SEQUENCE [LARGE SCALE GENOMIC DNA]</scope>
    <source>
        <strain evidence="1 2">MMS21-HV4-11</strain>
    </source>
</reference>
<accession>A0ABS6IRZ5</accession>
<dbReference type="RefSeq" id="WP_216967202.1">
    <property type="nucleotide sequence ID" value="NZ_JAHOPB010000005.1"/>
</dbReference>
<dbReference type="Proteomes" id="UP000727907">
    <property type="component" value="Unassembled WGS sequence"/>
</dbReference>
<evidence type="ECO:0000313" key="2">
    <source>
        <dbReference type="Proteomes" id="UP000727907"/>
    </source>
</evidence>
<comment type="caution">
    <text evidence="1">The sequence shown here is derived from an EMBL/GenBank/DDBJ whole genome shotgun (WGS) entry which is preliminary data.</text>
</comment>